<proteinExistence type="predicted"/>
<evidence type="ECO:0000313" key="2">
    <source>
        <dbReference type="Proteomes" id="UP000805649"/>
    </source>
</evidence>
<accession>A0ACC3ZD76</accession>
<evidence type="ECO:0000313" key="1">
    <source>
        <dbReference type="EMBL" id="KAL0942024.1"/>
    </source>
</evidence>
<gene>
    <name evidence="1" type="ORF">CTRU02_204787</name>
</gene>
<organism evidence="1 2">
    <name type="scientific">Colletotrichum truncatum</name>
    <name type="common">Anthracnose fungus</name>
    <name type="synonym">Colletotrichum capsici</name>
    <dbReference type="NCBI Taxonomy" id="5467"/>
    <lineage>
        <taxon>Eukaryota</taxon>
        <taxon>Fungi</taxon>
        <taxon>Dikarya</taxon>
        <taxon>Ascomycota</taxon>
        <taxon>Pezizomycotina</taxon>
        <taxon>Sordariomycetes</taxon>
        <taxon>Hypocreomycetidae</taxon>
        <taxon>Glomerellales</taxon>
        <taxon>Glomerellaceae</taxon>
        <taxon>Colletotrichum</taxon>
        <taxon>Colletotrichum truncatum species complex</taxon>
    </lineage>
</organism>
<dbReference type="Proteomes" id="UP000805649">
    <property type="component" value="Unassembled WGS sequence"/>
</dbReference>
<sequence length="184" mass="21350">MAQSLNEGFTRLATELSGNSHDKPLRACLYERMLILLEELSIGSVRDLEDWVVDRVTFITSLNRPGHIYKGKKEVIKYFDDFPDDQRSETHFEGLPILVIVDRGRITCHMERMYCANVETNKFEKETFLLVFDLNANNYIERIEYRLLQSKKVSIVGLNETEVLRDFEAEAKKRAAAVDHSLSF</sequence>
<protein>
    <submittedName>
        <fullName evidence="1">Uncharacterized protein</fullName>
    </submittedName>
</protein>
<keyword evidence="2" id="KW-1185">Reference proteome</keyword>
<name>A0ACC3ZD76_COLTU</name>
<dbReference type="EMBL" id="VUJX02000002">
    <property type="protein sequence ID" value="KAL0942024.1"/>
    <property type="molecule type" value="Genomic_DNA"/>
</dbReference>
<comment type="caution">
    <text evidence="1">The sequence shown here is derived from an EMBL/GenBank/DDBJ whole genome shotgun (WGS) entry which is preliminary data.</text>
</comment>
<reference evidence="1 2" key="1">
    <citation type="journal article" date="2020" name="Phytopathology">
        <title>Genome Sequence Resources of Colletotrichum truncatum, C. plurivorum, C. musicola, and C. sojae: Four Species Pathogenic to Soybean (Glycine max).</title>
        <authorList>
            <person name="Rogerio F."/>
            <person name="Boufleur T.R."/>
            <person name="Ciampi-Guillardi M."/>
            <person name="Sukno S.A."/>
            <person name="Thon M.R."/>
            <person name="Massola Junior N.S."/>
            <person name="Baroncelli R."/>
        </authorList>
    </citation>
    <scope>NUCLEOTIDE SEQUENCE [LARGE SCALE GENOMIC DNA]</scope>
    <source>
        <strain evidence="1 2">CMES1059</strain>
    </source>
</reference>